<dbReference type="Pfam" id="PF14815">
    <property type="entry name" value="NUDIX_4"/>
    <property type="match status" value="1"/>
</dbReference>
<dbReference type="Pfam" id="PF00633">
    <property type="entry name" value="HHH"/>
    <property type="match status" value="1"/>
</dbReference>
<evidence type="ECO:0000256" key="1">
    <source>
        <dbReference type="ARBA" id="ARBA00000843"/>
    </source>
</evidence>
<dbReference type="SMART" id="SM00478">
    <property type="entry name" value="ENDO3c"/>
    <property type="match status" value="1"/>
</dbReference>
<dbReference type="InterPro" id="IPR023170">
    <property type="entry name" value="HhH_base_excis_C"/>
</dbReference>
<dbReference type="Pfam" id="PF00730">
    <property type="entry name" value="HhH-GPD"/>
    <property type="match status" value="1"/>
</dbReference>
<reference evidence="16" key="1">
    <citation type="submission" date="2020-04" db="EMBL/GenBank/DDBJ databases">
        <authorList>
            <person name="Neveu A P."/>
        </authorList>
    </citation>
    <scope>NUCLEOTIDE SEQUENCE</scope>
    <source>
        <tissue evidence="16">Whole embryo</tissue>
    </source>
</reference>
<dbReference type="GO" id="GO:0046872">
    <property type="term" value="F:metal ion binding"/>
    <property type="evidence" value="ECO:0007669"/>
    <property type="project" value="UniProtKB-UniRule"/>
</dbReference>
<name>A0A6F9DM28_9ASCI</name>
<dbReference type="SUPFAM" id="SSF55811">
    <property type="entry name" value="Nudix"/>
    <property type="match status" value="1"/>
</dbReference>
<dbReference type="PANTHER" id="PTHR42944">
    <property type="entry name" value="ADENINE DNA GLYCOSYLASE"/>
    <property type="match status" value="1"/>
</dbReference>
<evidence type="ECO:0000256" key="7">
    <source>
        <dbReference type="ARBA" id="ARBA00022763"/>
    </source>
</evidence>
<keyword evidence="10" id="KW-0411">Iron-sulfur</keyword>
<evidence type="ECO:0000313" key="16">
    <source>
        <dbReference type="EMBL" id="CAB3264090.1"/>
    </source>
</evidence>
<dbReference type="Gene3D" id="1.10.1670.10">
    <property type="entry name" value="Helix-hairpin-Helix base-excision DNA repair enzymes (C-terminal)"/>
    <property type="match status" value="1"/>
</dbReference>
<evidence type="ECO:0000256" key="8">
    <source>
        <dbReference type="ARBA" id="ARBA00022801"/>
    </source>
</evidence>
<dbReference type="PANTHER" id="PTHR42944:SF1">
    <property type="entry name" value="ADENINE DNA GLYCOSYLASE"/>
    <property type="match status" value="1"/>
</dbReference>
<dbReference type="GO" id="GO:0005634">
    <property type="term" value="C:nucleus"/>
    <property type="evidence" value="ECO:0007669"/>
    <property type="project" value="TreeGrafter"/>
</dbReference>
<sequence>MCNVSYTFSTGEIDELRKDLLAWYDDNKRDLPWRKTDKVLDQNQHAYSVWVSEIMLQQTRVATVVDYYKRWMKKWPDVKSLAESTEEEVNEMWSGLGYYSRGRRLREGAIKVIQSCDGKIPASSAELLKLPGIGRYTAAAIASIAFHEACGVLDGNVIRVLCRLQCIGGNSASKEVLEHLWNLTNDVVDKERPGDLNQALMELGATVCLPKGPKCSTCPIKSRCKAHKQVLNHQKSIKKCKTEKETVFSASKVETEIKLEIKDELTDIEDCNNNILALPSSVSWDPEIGVMNYPQKVPKKAPRSEHIIVLAMEIINDLKMPECSKWLIAQRPKKGLLAGLWEFPNKACLDGASFENKENKTKKRKHSSDMLDKTEIDPTIVLNGCNELMADFMKTVRTPLSCDFVGSFLHVFSHIHQTNHVAHFRVNAAETDFHSSRPFKLVTSAELQKSAVSSSVMKILKLSQQTNDTNYQAGTNKRKKSNQPSIDSFFKPSSKK</sequence>
<comment type="cofactor">
    <cofactor evidence="13">
        <name>[4Fe-4S] cluster</name>
        <dbReference type="ChEBI" id="CHEBI:49883"/>
    </cofactor>
    <text evidence="13">Binds 1 [4Fe-4S] cluster.</text>
</comment>
<keyword evidence="12 13" id="KW-0326">Glycosidase</keyword>
<organism evidence="16">
    <name type="scientific">Phallusia mammillata</name>
    <dbReference type="NCBI Taxonomy" id="59560"/>
    <lineage>
        <taxon>Eukaryota</taxon>
        <taxon>Metazoa</taxon>
        <taxon>Chordata</taxon>
        <taxon>Tunicata</taxon>
        <taxon>Ascidiacea</taxon>
        <taxon>Phlebobranchia</taxon>
        <taxon>Ascidiidae</taxon>
        <taxon>Phallusia</taxon>
    </lineage>
</organism>
<dbReference type="EC" id="3.2.2.31" evidence="3 13"/>
<keyword evidence="8" id="KW-0378">Hydrolase</keyword>
<dbReference type="InterPro" id="IPR015797">
    <property type="entry name" value="NUDIX_hydrolase-like_dom_sf"/>
</dbReference>
<gene>
    <name evidence="16" type="primary">Mutyh</name>
</gene>
<comment type="catalytic activity">
    <reaction evidence="1 13">
        <text>Hydrolyzes free adenine bases from 7,8-dihydro-8-oxoguanine:adenine mismatched double-stranded DNA, leaving an apurinic site.</text>
        <dbReference type="EC" id="3.2.2.31"/>
    </reaction>
</comment>
<feature type="domain" description="HhH-GPD" evidence="15">
    <location>
        <begin position="55"/>
        <end position="206"/>
    </location>
</feature>
<evidence type="ECO:0000256" key="9">
    <source>
        <dbReference type="ARBA" id="ARBA00023004"/>
    </source>
</evidence>
<dbReference type="CDD" id="cd03431">
    <property type="entry name" value="NUDIX_DNA_Glycosylase_C-MutY"/>
    <property type="match status" value="1"/>
</dbReference>
<comment type="similarity">
    <text evidence="2 13">Belongs to the Nth/MutY family.</text>
</comment>
<dbReference type="GO" id="GO:0000701">
    <property type="term" value="F:purine-specific mismatch base pair DNA N-glycosylase activity"/>
    <property type="evidence" value="ECO:0007669"/>
    <property type="project" value="UniProtKB-EC"/>
</dbReference>
<evidence type="ECO:0000256" key="13">
    <source>
        <dbReference type="RuleBase" id="RU365096"/>
    </source>
</evidence>
<evidence type="ECO:0000256" key="6">
    <source>
        <dbReference type="ARBA" id="ARBA00022723"/>
    </source>
</evidence>
<feature type="region of interest" description="Disordered" evidence="14">
    <location>
        <begin position="467"/>
        <end position="496"/>
    </location>
</feature>
<keyword evidence="11" id="KW-0234">DNA repair</keyword>
<dbReference type="GO" id="GO:0032357">
    <property type="term" value="F:oxidized purine DNA binding"/>
    <property type="evidence" value="ECO:0007669"/>
    <property type="project" value="TreeGrafter"/>
</dbReference>
<dbReference type="GO" id="GO:0034039">
    <property type="term" value="F:8-oxo-7,8-dihydroguanine DNA N-glycosylase activity"/>
    <property type="evidence" value="ECO:0007669"/>
    <property type="project" value="TreeGrafter"/>
</dbReference>
<accession>A0A6F9DM28</accession>
<keyword evidence="6" id="KW-0479">Metal-binding</keyword>
<dbReference type="SUPFAM" id="SSF48150">
    <property type="entry name" value="DNA-glycosylase"/>
    <property type="match status" value="1"/>
</dbReference>
<dbReference type="EMBL" id="LR788228">
    <property type="protein sequence ID" value="CAB3264090.1"/>
    <property type="molecule type" value="mRNA"/>
</dbReference>
<dbReference type="InterPro" id="IPR003265">
    <property type="entry name" value="HhH-GPD_domain"/>
</dbReference>
<dbReference type="InterPro" id="IPR044298">
    <property type="entry name" value="MIG/MutY"/>
</dbReference>
<evidence type="ECO:0000256" key="2">
    <source>
        <dbReference type="ARBA" id="ARBA00008343"/>
    </source>
</evidence>
<protein>
    <recommendedName>
        <fullName evidence="4 13">Adenine DNA glycosylase</fullName>
        <ecNumber evidence="3 13">3.2.2.31</ecNumber>
    </recommendedName>
</protein>
<keyword evidence="9 13" id="KW-0408">Iron</keyword>
<dbReference type="GO" id="GO:0006298">
    <property type="term" value="P:mismatch repair"/>
    <property type="evidence" value="ECO:0007669"/>
    <property type="project" value="TreeGrafter"/>
</dbReference>
<evidence type="ECO:0000256" key="4">
    <source>
        <dbReference type="ARBA" id="ARBA00022023"/>
    </source>
</evidence>
<dbReference type="InterPro" id="IPR004036">
    <property type="entry name" value="Endonuclease-III-like_CS2"/>
</dbReference>
<dbReference type="AlphaFoldDB" id="A0A6F9DM28"/>
<comment type="function">
    <text evidence="13">Adenine glycosylase active on G-A mispairs.</text>
</comment>
<dbReference type="InterPro" id="IPR029119">
    <property type="entry name" value="MutY_C"/>
</dbReference>
<dbReference type="InterPro" id="IPR000445">
    <property type="entry name" value="HhH_motif"/>
</dbReference>
<dbReference type="PROSITE" id="PS01155">
    <property type="entry name" value="ENDONUCLEASE_III_2"/>
    <property type="match status" value="1"/>
</dbReference>
<evidence type="ECO:0000256" key="11">
    <source>
        <dbReference type="ARBA" id="ARBA00023204"/>
    </source>
</evidence>
<evidence type="ECO:0000256" key="10">
    <source>
        <dbReference type="ARBA" id="ARBA00023014"/>
    </source>
</evidence>
<evidence type="ECO:0000259" key="15">
    <source>
        <dbReference type="SMART" id="SM00478"/>
    </source>
</evidence>
<evidence type="ECO:0000256" key="14">
    <source>
        <dbReference type="SAM" id="MobiDB-lite"/>
    </source>
</evidence>
<dbReference type="FunFam" id="1.10.340.30:FF:000002">
    <property type="entry name" value="Adenine DNA glycosylase"/>
    <property type="match status" value="1"/>
</dbReference>
<evidence type="ECO:0000256" key="3">
    <source>
        <dbReference type="ARBA" id="ARBA00012045"/>
    </source>
</evidence>
<evidence type="ECO:0000256" key="5">
    <source>
        <dbReference type="ARBA" id="ARBA00022485"/>
    </source>
</evidence>
<evidence type="ECO:0000256" key="12">
    <source>
        <dbReference type="ARBA" id="ARBA00023295"/>
    </source>
</evidence>
<dbReference type="Gene3D" id="1.10.340.30">
    <property type="entry name" value="Hypothetical protein, domain 2"/>
    <property type="match status" value="1"/>
</dbReference>
<dbReference type="InterPro" id="IPR011257">
    <property type="entry name" value="DNA_glycosylase"/>
</dbReference>
<dbReference type="FunFam" id="1.10.1670.10:FF:000002">
    <property type="entry name" value="Adenine DNA glycosylase"/>
    <property type="match status" value="1"/>
</dbReference>
<dbReference type="Gene3D" id="3.90.79.10">
    <property type="entry name" value="Nucleoside Triphosphate Pyrophosphohydrolase"/>
    <property type="match status" value="1"/>
</dbReference>
<proteinExistence type="evidence at transcript level"/>
<dbReference type="GO" id="GO:0051539">
    <property type="term" value="F:4 iron, 4 sulfur cluster binding"/>
    <property type="evidence" value="ECO:0007669"/>
    <property type="project" value="UniProtKB-UniRule"/>
</dbReference>
<keyword evidence="7 13" id="KW-0227">DNA damage</keyword>
<dbReference type="GO" id="GO:0006284">
    <property type="term" value="P:base-excision repair"/>
    <property type="evidence" value="ECO:0007669"/>
    <property type="project" value="UniProtKB-UniRule"/>
</dbReference>
<keyword evidence="5" id="KW-0004">4Fe-4S</keyword>
<dbReference type="GO" id="GO:0035485">
    <property type="term" value="F:adenine/guanine mispair binding"/>
    <property type="evidence" value="ECO:0007669"/>
    <property type="project" value="TreeGrafter"/>
</dbReference>
<dbReference type="CDD" id="cd00056">
    <property type="entry name" value="ENDO3c"/>
    <property type="match status" value="1"/>
</dbReference>